<dbReference type="EMBL" id="JAHRHJ020000006">
    <property type="protein sequence ID" value="KAH9310759.1"/>
    <property type="molecule type" value="Genomic_DNA"/>
</dbReference>
<proteinExistence type="predicted"/>
<protein>
    <recommendedName>
        <fullName evidence="5">RING-type domain-containing protein</fullName>
    </recommendedName>
</protein>
<dbReference type="PROSITE" id="PS00518">
    <property type="entry name" value="ZF_RING_1"/>
    <property type="match status" value="1"/>
</dbReference>
<dbReference type="Gene3D" id="3.30.40.10">
    <property type="entry name" value="Zinc/RING finger domain, C3HC4 (zinc finger)"/>
    <property type="match status" value="1"/>
</dbReference>
<accession>A0AA38KZ30</accession>
<evidence type="ECO:0000259" key="5">
    <source>
        <dbReference type="PROSITE" id="PS50089"/>
    </source>
</evidence>
<organism evidence="6 7">
    <name type="scientific">Taxus chinensis</name>
    <name type="common">Chinese yew</name>
    <name type="synonym">Taxus wallichiana var. chinensis</name>
    <dbReference type="NCBI Taxonomy" id="29808"/>
    <lineage>
        <taxon>Eukaryota</taxon>
        <taxon>Viridiplantae</taxon>
        <taxon>Streptophyta</taxon>
        <taxon>Embryophyta</taxon>
        <taxon>Tracheophyta</taxon>
        <taxon>Spermatophyta</taxon>
        <taxon>Pinopsida</taxon>
        <taxon>Pinidae</taxon>
        <taxon>Conifers II</taxon>
        <taxon>Cupressales</taxon>
        <taxon>Taxaceae</taxon>
        <taxon>Taxus</taxon>
    </lineage>
</organism>
<dbReference type="Proteomes" id="UP000824469">
    <property type="component" value="Unassembled WGS sequence"/>
</dbReference>
<evidence type="ECO:0000313" key="6">
    <source>
        <dbReference type="EMBL" id="KAH9310759.1"/>
    </source>
</evidence>
<sequence length="138" mass="15627">MASCKNTWCGDDDVMDYVEEEVEGSGNEEEEEGEGECGLYCFYCYKKGEEIEDAVVTVKRPVRIFCKTCLHYICGPEKTNEIPEHIKIYDTSGECGICMEEVLNSDHPRITRCGHLVCISCLAKCWAKGIHWPQCCPL</sequence>
<dbReference type="GO" id="GO:0008270">
    <property type="term" value="F:zinc ion binding"/>
    <property type="evidence" value="ECO:0007669"/>
    <property type="project" value="UniProtKB-KW"/>
</dbReference>
<dbReference type="InterPro" id="IPR001841">
    <property type="entry name" value="Znf_RING"/>
</dbReference>
<gene>
    <name evidence="6" type="ORF">KI387_025794</name>
</gene>
<evidence type="ECO:0000256" key="3">
    <source>
        <dbReference type="ARBA" id="ARBA00022833"/>
    </source>
</evidence>
<dbReference type="PROSITE" id="PS50089">
    <property type="entry name" value="ZF_RING_2"/>
    <property type="match status" value="1"/>
</dbReference>
<keyword evidence="1" id="KW-0479">Metal-binding</keyword>
<evidence type="ECO:0000313" key="7">
    <source>
        <dbReference type="Proteomes" id="UP000824469"/>
    </source>
</evidence>
<keyword evidence="7" id="KW-1185">Reference proteome</keyword>
<reference evidence="6 7" key="1">
    <citation type="journal article" date="2021" name="Nat. Plants">
        <title>The Taxus genome provides insights into paclitaxel biosynthesis.</title>
        <authorList>
            <person name="Xiong X."/>
            <person name="Gou J."/>
            <person name="Liao Q."/>
            <person name="Li Y."/>
            <person name="Zhou Q."/>
            <person name="Bi G."/>
            <person name="Li C."/>
            <person name="Du R."/>
            <person name="Wang X."/>
            <person name="Sun T."/>
            <person name="Guo L."/>
            <person name="Liang H."/>
            <person name="Lu P."/>
            <person name="Wu Y."/>
            <person name="Zhang Z."/>
            <person name="Ro D.K."/>
            <person name="Shang Y."/>
            <person name="Huang S."/>
            <person name="Yan J."/>
        </authorList>
    </citation>
    <scope>NUCLEOTIDE SEQUENCE [LARGE SCALE GENOMIC DNA]</scope>
    <source>
        <strain evidence="6">Ta-2019</strain>
    </source>
</reference>
<evidence type="ECO:0000256" key="2">
    <source>
        <dbReference type="ARBA" id="ARBA00022771"/>
    </source>
</evidence>
<comment type="caution">
    <text evidence="6">The sequence shown here is derived from an EMBL/GenBank/DDBJ whole genome shotgun (WGS) entry which is preliminary data.</text>
</comment>
<dbReference type="SUPFAM" id="SSF57850">
    <property type="entry name" value="RING/U-box"/>
    <property type="match status" value="1"/>
</dbReference>
<evidence type="ECO:0000256" key="4">
    <source>
        <dbReference type="PROSITE-ProRule" id="PRU00175"/>
    </source>
</evidence>
<dbReference type="InterPro" id="IPR017907">
    <property type="entry name" value="Znf_RING_CS"/>
</dbReference>
<dbReference type="AlphaFoldDB" id="A0AA38KZ30"/>
<feature type="non-terminal residue" evidence="6">
    <location>
        <position position="138"/>
    </location>
</feature>
<feature type="domain" description="RING-type" evidence="5">
    <location>
        <begin position="95"/>
        <end position="138"/>
    </location>
</feature>
<keyword evidence="2 4" id="KW-0863">Zinc-finger</keyword>
<keyword evidence="3" id="KW-0862">Zinc</keyword>
<name>A0AA38KZ30_TAXCH</name>
<evidence type="ECO:0000256" key="1">
    <source>
        <dbReference type="ARBA" id="ARBA00022723"/>
    </source>
</evidence>
<dbReference type="InterPro" id="IPR013083">
    <property type="entry name" value="Znf_RING/FYVE/PHD"/>
</dbReference>